<evidence type="ECO:0000259" key="5">
    <source>
        <dbReference type="PROSITE" id="PS50995"/>
    </source>
</evidence>
<name>A0AAE7MSI9_ENTGA</name>
<dbReference type="PANTHER" id="PTHR42756:SF1">
    <property type="entry name" value="TRANSCRIPTIONAL REPRESSOR OF EMRAB OPERON"/>
    <property type="match status" value="1"/>
</dbReference>
<gene>
    <name evidence="6" type="ORF">EGM181_16905</name>
</gene>
<evidence type="ECO:0000256" key="4">
    <source>
        <dbReference type="SAM" id="MobiDB-lite"/>
    </source>
</evidence>
<dbReference type="Proteomes" id="UP000516696">
    <property type="component" value="Chromosome"/>
</dbReference>
<evidence type="ECO:0000256" key="2">
    <source>
        <dbReference type="ARBA" id="ARBA00023125"/>
    </source>
</evidence>
<dbReference type="Pfam" id="PF01047">
    <property type="entry name" value="MarR"/>
    <property type="match status" value="1"/>
</dbReference>
<dbReference type="PANTHER" id="PTHR42756">
    <property type="entry name" value="TRANSCRIPTIONAL REGULATOR, MARR"/>
    <property type="match status" value="1"/>
</dbReference>
<feature type="region of interest" description="Disordered" evidence="4">
    <location>
        <begin position="209"/>
        <end position="253"/>
    </location>
</feature>
<dbReference type="SUPFAM" id="SSF46785">
    <property type="entry name" value="Winged helix' DNA-binding domain"/>
    <property type="match status" value="1"/>
</dbReference>
<keyword evidence="2" id="KW-0238">DNA-binding</keyword>
<sequence>MSHLTDQLMKQLRFISEAGNAFLSQRKQRLSGQQRVLAILKLEDGLVQNYLAEVLDLRPSSLAELLKKMENSGDIERKEDEADKRIKRIYLTDTGRSKAEKLSTNKEEASSEIFFAGLTEEEQQVFSDYLQKIAAGWEADFQQQAERFVDPMDRLQAMQHLRESMMDHWGGDWQSMSNDERRQMKKEMKDAMRQMPFRGHQGMPGFPPFGRGGRNDFHHPWQGDFFNNDSFDPRKQKPKGSDSEHPNDEWKDF</sequence>
<dbReference type="EMBL" id="CP050485">
    <property type="protein sequence ID" value="QOG28828.1"/>
    <property type="molecule type" value="Genomic_DNA"/>
</dbReference>
<dbReference type="PRINTS" id="PR00598">
    <property type="entry name" value="HTHMARR"/>
</dbReference>
<evidence type="ECO:0000313" key="6">
    <source>
        <dbReference type="EMBL" id="QOG28828.1"/>
    </source>
</evidence>
<accession>A0AAE7MSI9</accession>
<feature type="compositionally biased region" description="Basic and acidic residues" evidence="4">
    <location>
        <begin position="231"/>
        <end position="253"/>
    </location>
</feature>
<feature type="domain" description="HTH marR-type" evidence="5">
    <location>
        <begin position="1"/>
        <end position="135"/>
    </location>
</feature>
<dbReference type="GO" id="GO:0003700">
    <property type="term" value="F:DNA-binding transcription factor activity"/>
    <property type="evidence" value="ECO:0007669"/>
    <property type="project" value="InterPro"/>
</dbReference>
<evidence type="ECO:0000313" key="7">
    <source>
        <dbReference type="Proteomes" id="UP000516696"/>
    </source>
</evidence>
<keyword evidence="1" id="KW-0805">Transcription regulation</keyword>
<reference evidence="6 7" key="1">
    <citation type="submission" date="2020-03" db="EMBL/GenBank/DDBJ databases">
        <title>Characterization of ganglioside-mimicking enterococci.</title>
        <authorList>
            <person name="Patry R.T."/>
            <person name="Nothaft H."/>
            <person name="Bridger R."/>
            <person name="Shajahan A."/>
            <person name="Huynh S."/>
            <person name="Sanchez S."/>
            <person name="Azadi P."/>
            <person name="Cooper K."/>
            <person name="Miller W.G."/>
            <person name="Parker C.T."/>
            <person name="Wells L."/>
            <person name="Szymanski C.M."/>
        </authorList>
    </citation>
    <scope>NUCLEOTIDE SEQUENCE [LARGE SCALE GENOMIC DNA]</scope>
    <source>
        <strain evidence="6 7">EGM181</strain>
    </source>
</reference>
<keyword evidence="3" id="KW-0804">Transcription</keyword>
<dbReference type="PROSITE" id="PS50995">
    <property type="entry name" value="HTH_MARR_2"/>
    <property type="match status" value="1"/>
</dbReference>
<dbReference type="InterPro" id="IPR036388">
    <property type="entry name" value="WH-like_DNA-bd_sf"/>
</dbReference>
<proteinExistence type="predicted"/>
<dbReference type="InterPro" id="IPR036390">
    <property type="entry name" value="WH_DNA-bd_sf"/>
</dbReference>
<organism evidence="6 7">
    <name type="scientific">Enterococcus gallinarum</name>
    <dbReference type="NCBI Taxonomy" id="1353"/>
    <lineage>
        <taxon>Bacteria</taxon>
        <taxon>Bacillati</taxon>
        <taxon>Bacillota</taxon>
        <taxon>Bacilli</taxon>
        <taxon>Lactobacillales</taxon>
        <taxon>Enterococcaceae</taxon>
        <taxon>Enterococcus</taxon>
    </lineage>
</organism>
<dbReference type="GO" id="GO:0003677">
    <property type="term" value="F:DNA binding"/>
    <property type="evidence" value="ECO:0007669"/>
    <property type="project" value="UniProtKB-KW"/>
</dbReference>
<evidence type="ECO:0000256" key="3">
    <source>
        <dbReference type="ARBA" id="ARBA00023163"/>
    </source>
</evidence>
<protein>
    <submittedName>
        <fullName evidence="6">Winged helix-turn-helix transcriptional regulator</fullName>
    </submittedName>
</protein>
<evidence type="ECO:0000256" key="1">
    <source>
        <dbReference type="ARBA" id="ARBA00023015"/>
    </source>
</evidence>
<dbReference type="AlphaFoldDB" id="A0AAE7MSI9"/>
<dbReference type="InterPro" id="IPR000835">
    <property type="entry name" value="HTH_MarR-typ"/>
</dbReference>
<dbReference type="SMART" id="SM00347">
    <property type="entry name" value="HTH_MARR"/>
    <property type="match status" value="1"/>
</dbReference>
<dbReference type="Gene3D" id="1.10.10.10">
    <property type="entry name" value="Winged helix-like DNA-binding domain superfamily/Winged helix DNA-binding domain"/>
    <property type="match status" value="1"/>
</dbReference>
<dbReference type="RefSeq" id="WP_081131093.1">
    <property type="nucleotide sequence ID" value="NZ_CP050485.1"/>
</dbReference>